<name>A0ACB5T2C0_AMBMO</name>
<protein>
    <submittedName>
        <fullName evidence="1">Unnamed protein product</fullName>
    </submittedName>
</protein>
<gene>
    <name evidence="1" type="ORF">Amon02_000407100</name>
</gene>
<reference evidence="1" key="1">
    <citation type="submission" date="2023-04" db="EMBL/GenBank/DDBJ databases">
        <title>Ambrosiozyma monospora NBRC 10751.</title>
        <authorList>
            <person name="Ichikawa N."/>
            <person name="Sato H."/>
            <person name="Tonouchi N."/>
        </authorList>
    </citation>
    <scope>NUCLEOTIDE SEQUENCE</scope>
    <source>
        <strain evidence="1">NBRC 10751</strain>
    </source>
</reference>
<accession>A0ACB5T2C0</accession>
<dbReference type="EMBL" id="BSXS01002694">
    <property type="protein sequence ID" value="GME79674.1"/>
    <property type="molecule type" value="Genomic_DNA"/>
</dbReference>
<sequence>MSLENEIANLSPTHHSYYSLLGLTQEATQSEIKTAYRKRILQLHPDKVQQQQQQQQQKHHQLDQSSNEKSTSFQLVSSTATKSIDTLQKAYKILNDFKLRSLYDAKLNDTKTFTNLETVSNNLSQGLESISLDDFHYEEDPGKDHGAREGEQQTIEEGSSTWWLDCPRCLAHKGFTITEDQLCDAVEEQELEDGVFVDKGDECSLLIQCLFCTLWITVTFRDDGEDEDEET</sequence>
<proteinExistence type="predicted"/>
<evidence type="ECO:0000313" key="1">
    <source>
        <dbReference type="EMBL" id="GME79674.1"/>
    </source>
</evidence>
<evidence type="ECO:0000313" key="2">
    <source>
        <dbReference type="Proteomes" id="UP001165064"/>
    </source>
</evidence>
<organism evidence="1 2">
    <name type="scientific">Ambrosiozyma monospora</name>
    <name type="common">Yeast</name>
    <name type="synonym">Endomycopsis monosporus</name>
    <dbReference type="NCBI Taxonomy" id="43982"/>
    <lineage>
        <taxon>Eukaryota</taxon>
        <taxon>Fungi</taxon>
        <taxon>Dikarya</taxon>
        <taxon>Ascomycota</taxon>
        <taxon>Saccharomycotina</taxon>
        <taxon>Pichiomycetes</taxon>
        <taxon>Pichiales</taxon>
        <taxon>Pichiaceae</taxon>
        <taxon>Ambrosiozyma</taxon>
    </lineage>
</organism>
<keyword evidence="2" id="KW-1185">Reference proteome</keyword>
<dbReference type="Proteomes" id="UP001165064">
    <property type="component" value="Unassembled WGS sequence"/>
</dbReference>
<comment type="caution">
    <text evidence="1">The sequence shown here is derived from an EMBL/GenBank/DDBJ whole genome shotgun (WGS) entry which is preliminary data.</text>
</comment>